<organism evidence="9 10">
    <name type="scientific">Bdellovibrio reynosensis</name>
    <dbReference type="NCBI Taxonomy" id="2835041"/>
    <lineage>
        <taxon>Bacteria</taxon>
        <taxon>Pseudomonadati</taxon>
        <taxon>Bdellovibrionota</taxon>
        <taxon>Bdellovibrionia</taxon>
        <taxon>Bdellovibrionales</taxon>
        <taxon>Pseudobdellovibrionaceae</taxon>
        <taxon>Bdellovibrio</taxon>
    </lineage>
</organism>
<evidence type="ECO:0000256" key="4">
    <source>
        <dbReference type="ARBA" id="ARBA00022989"/>
    </source>
</evidence>
<evidence type="ECO:0000256" key="7">
    <source>
        <dbReference type="ARBA" id="ARBA00023315"/>
    </source>
</evidence>
<evidence type="ECO:0000313" key="9">
    <source>
        <dbReference type="EMBL" id="UOF00087.1"/>
    </source>
</evidence>
<gene>
    <name evidence="9" type="ORF">MNR06_10275</name>
</gene>
<dbReference type="PANTHER" id="PTHR23063">
    <property type="entry name" value="PHOSPHOLIPID ACYLTRANSFERASE"/>
    <property type="match status" value="1"/>
</dbReference>
<reference evidence="9" key="1">
    <citation type="submission" date="2022-03" db="EMBL/GenBank/DDBJ databases">
        <title>Genome Identification and Characterization of new species Bdellovibrio reynosense LBG001 sp. nov. from a Mexico soil sample.</title>
        <authorList>
            <person name="Camilli A."/>
            <person name="Ajao Y."/>
            <person name="Guo X."/>
        </authorList>
    </citation>
    <scope>NUCLEOTIDE SEQUENCE</scope>
    <source>
        <strain evidence="9">LBG001</strain>
    </source>
</reference>
<evidence type="ECO:0000313" key="10">
    <source>
        <dbReference type="Proteomes" id="UP000830116"/>
    </source>
</evidence>
<evidence type="ECO:0000256" key="2">
    <source>
        <dbReference type="ARBA" id="ARBA00022679"/>
    </source>
</evidence>
<dbReference type="PANTHER" id="PTHR23063:SF52">
    <property type="entry name" value="LYSOPHOSPHATIDYLCHOLINE ACYLTRANSFERASE"/>
    <property type="match status" value="1"/>
</dbReference>
<keyword evidence="10" id="KW-1185">Reference proteome</keyword>
<dbReference type="SMART" id="SM00563">
    <property type="entry name" value="PlsC"/>
    <property type="match status" value="1"/>
</dbReference>
<dbReference type="SUPFAM" id="SSF69593">
    <property type="entry name" value="Glycerol-3-phosphate (1)-acyltransferase"/>
    <property type="match status" value="1"/>
</dbReference>
<protein>
    <submittedName>
        <fullName evidence="9">1-acyl-sn-glycerol-3-phosphate acyltransferase</fullName>
    </submittedName>
</protein>
<evidence type="ECO:0000256" key="5">
    <source>
        <dbReference type="ARBA" id="ARBA00023098"/>
    </source>
</evidence>
<dbReference type="Proteomes" id="UP000830116">
    <property type="component" value="Chromosome"/>
</dbReference>
<comment type="subcellular location">
    <subcellularLocation>
        <location evidence="1">Membrane</location>
    </subcellularLocation>
</comment>
<dbReference type="GO" id="GO:0016746">
    <property type="term" value="F:acyltransferase activity"/>
    <property type="evidence" value="ECO:0007669"/>
    <property type="project" value="UniProtKB-KW"/>
</dbReference>
<dbReference type="InterPro" id="IPR002123">
    <property type="entry name" value="Plipid/glycerol_acylTrfase"/>
</dbReference>
<keyword evidence="6" id="KW-0472">Membrane</keyword>
<keyword evidence="4" id="KW-1133">Transmembrane helix</keyword>
<feature type="domain" description="Phospholipid/glycerol acyltransferase" evidence="8">
    <location>
        <begin position="21"/>
        <end position="133"/>
    </location>
</feature>
<keyword evidence="7 9" id="KW-0012">Acyltransferase</keyword>
<evidence type="ECO:0000256" key="6">
    <source>
        <dbReference type="ARBA" id="ARBA00023136"/>
    </source>
</evidence>
<dbReference type="Pfam" id="PF01553">
    <property type="entry name" value="Acyltransferase"/>
    <property type="match status" value="1"/>
</dbReference>
<dbReference type="CDD" id="cd07989">
    <property type="entry name" value="LPLAT_AGPAT-like"/>
    <property type="match status" value="1"/>
</dbReference>
<keyword evidence="3" id="KW-0812">Transmembrane</keyword>
<keyword evidence="5" id="KW-0443">Lipid metabolism</keyword>
<dbReference type="EMBL" id="CP093442">
    <property type="protein sequence ID" value="UOF00087.1"/>
    <property type="molecule type" value="Genomic_DNA"/>
</dbReference>
<sequence>MLKVFNCRVKYTNRPGDSEKFLAVSNHMGFVDILMLASCFPVVFVTSNEMKETPFLGLLTEMAGCMYVERRSRTKILEEMKSIGAVLKRGYRVVLYPEATSTNGEKVLPFKKTLIMAAAYAGVPIQPIVINFRKINDEEFSLKWRDHVCWYGDIPFVTAMWKSLTLKSVDAEVEFLEKIFCTTEDDRGLIADKAHALISAKFVPVKGAPQEDSAAIEFETEST</sequence>
<evidence type="ECO:0000256" key="1">
    <source>
        <dbReference type="ARBA" id="ARBA00004370"/>
    </source>
</evidence>
<evidence type="ECO:0000256" key="3">
    <source>
        <dbReference type="ARBA" id="ARBA00022692"/>
    </source>
</evidence>
<proteinExistence type="predicted"/>
<evidence type="ECO:0000259" key="8">
    <source>
        <dbReference type="SMART" id="SM00563"/>
    </source>
</evidence>
<name>A0ABY4C545_9BACT</name>
<dbReference type="RefSeq" id="WP_243535711.1">
    <property type="nucleotide sequence ID" value="NZ_CP093442.1"/>
</dbReference>
<accession>A0ABY4C545</accession>
<keyword evidence="2" id="KW-0808">Transferase</keyword>